<dbReference type="PATRIC" id="fig|270351.10.peg.2398"/>
<dbReference type="STRING" id="270351.Maq22A_c12395"/>
<reference evidence="2" key="2">
    <citation type="submission" date="2015-01" db="EMBL/GenBank/DDBJ databases">
        <title>Complete genome sequence of Methylobacterium aquaticum strain 22A.</title>
        <authorList>
            <person name="Tani A."/>
            <person name="Ogura Y."/>
            <person name="Hayashi T."/>
        </authorList>
    </citation>
    <scope>NUCLEOTIDE SEQUENCE [LARGE SCALE GENOMIC DNA]</scope>
    <source>
        <strain evidence="2">MA-22A</strain>
    </source>
</reference>
<dbReference type="OrthoDB" id="7996470at2"/>
<evidence type="ECO:0000313" key="2">
    <source>
        <dbReference type="Proteomes" id="UP000061432"/>
    </source>
</evidence>
<evidence type="ECO:0000313" key="1">
    <source>
        <dbReference type="EMBL" id="BAQ45723.1"/>
    </source>
</evidence>
<gene>
    <name evidence="1" type="ORF">Maq22A_c12395</name>
</gene>
<dbReference type="EMBL" id="AP014704">
    <property type="protein sequence ID" value="BAQ45723.1"/>
    <property type="molecule type" value="Genomic_DNA"/>
</dbReference>
<sequence length="80" mass="9005">MFDSLLKSIGAEPVDNETHFYRFEPKPDITAYELALILRRFGALSAGAAPLHGVMLMPWETLEEEYARHFAPAPHGMFQG</sequence>
<reference evidence="1 2" key="1">
    <citation type="journal article" date="2015" name="Genome Announc.">
        <title>Complete Genome Sequence of Methylobacterium aquaticum Strain 22A, Isolated from Racomitrium japonicum Moss.</title>
        <authorList>
            <person name="Tani A."/>
            <person name="Ogura Y."/>
            <person name="Hayashi T."/>
            <person name="Kimbara K."/>
        </authorList>
    </citation>
    <scope>NUCLEOTIDE SEQUENCE [LARGE SCALE GENOMIC DNA]</scope>
    <source>
        <strain evidence="1 2">MA-22A</strain>
    </source>
</reference>
<dbReference type="AlphaFoldDB" id="A0A0C6FB97"/>
<dbReference type="Proteomes" id="UP000061432">
    <property type="component" value="Chromosome"/>
</dbReference>
<dbReference type="KEGG" id="maqu:Maq22A_c12395"/>
<dbReference type="RefSeq" id="WP_060847004.1">
    <property type="nucleotide sequence ID" value="NZ_AP014704.1"/>
</dbReference>
<organism evidence="1 2">
    <name type="scientific">Methylobacterium aquaticum</name>
    <dbReference type="NCBI Taxonomy" id="270351"/>
    <lineage>
        <taxon>Bacteria</taxon>
        <taxon>Pseudomonadati</taxon>
        <taxon>Pseudomonadota</taxon>
        <taxon>Alphaproteobacteria</taxon>
        <taxon>Hyphomicrobiales</taxon>
        <taxon>Methylobacteriaceae</taxon>
        <taxon>Methylobacterium</taxon>
    </lineage>
</organism>
<name>A0A0C6FB97_9HYPH</name>
<accession>A0A0C6FB97</accession>
<protein>
    <submittedName>
        <fullName evidence="1">Uncharacterized protein</fullName>
    </submittedName>
</protein>
<proteinExistence type="predicted"/>